<evidence type="ECO:0000313" key="2">
    <source>
        <dbReference type="Proteomes" id="UP001202248"/>
    </source>
</evidence>
<dbReference type="InterPro" id="IPR010994">
    <property type="entry name" value="RuvA_2-like"/>
</dbReference>
<evidence type="ECO:0008006" key="3">
    <source>
        <dbReference type="Google" id="ProtNLM"/>
    </source>
</evidence>
<dbReference type="RefSeq" id="WP_240826620.1">
    <property type="nucleotide sequence ID" value="NZ_JAKWBL010000001.1"/>
</dbReference>
<dbReference type="Pfam" id="PF12836">
    <property type="entry name" value="HHH_3"/>
    <property type="match status" value="1"/>
</dbReference>
<dbReference type="EMBL" id="JAKWBL010000001">
    <property type="protein sequence ID" value="MCH5597219.1"/>
    <property type="molecule type" value="Genomic_DNA"/>
</dbReference>
<reference evidence="1 2" key="1">
    <citation type="submission" date="2022-02" db="EMBL/GenBank/DDBJ databases">
        <authorList>
            <person name="Min J."/>
        </authorList>
    </citation>
    <scope>NUCLEOTIDE SEQUENCE [LARGE SCALE GENOMIC DNA]</scope>
    <source>
        <strain evidence="1 2">GR10-1</strain>
    </source>
</reference>
<dbReference type="SUPFAM" id="SSF47781">
    <property type="entry name" value="RuvA domain 2-like"/>
    <property type="match status" value="1"/>
</dbReference>
<comment type="caution">
    <text evidence="1">The sequence shown here is derived from an EMBL/GenBank/DDBJ whole genome shotgun (WGS) entry which is preliminary data.</text>
</comment>
<keyword evidence="2" id="KW-1185">Reference proteome</keyword>
<organism evidence="1 2">
    <name type="scientific">Niabella ginsengisoli</name>
    <dbReference type="NCBI Taxonomy" id="522298"/>
    <lineage>
        <taxon>Bacteria</taxon>
        <taxon>Pseudomonadati</taxon>
        <taxon>Bacteroidota</taxon>
        <taxon>Chitinophagia</taxon>
        <taxon>Chitinophagales</taxon>
        <taxon>Chitinophagaceae</taxon>
        <taxon>Niabella</taxon>
    </lineage>
</organism>
<dbReference type="Gene3D" id="1.10.150.320">
    <property type="entry name" value="Photosystem II 12 kDa extrinsic protein"/>
    <property type="match status" value="1"/>
</dbReference>
<gene>
    <name evidence="1" type="ORF">MKP09_04525</name>
</gene>
<dbReference type="Proteomes" id="UP001202248">
    <property type="component" value="Unassembled WGS sequence"/>
</dbReference>
<protein>
    <recommendedName>
        <fullName evidence="3">Radical SAM protein</fullName>
    </recommendedName>
</protein>
<accession>A0ABS9SFS9</accession>
<name>A0ABS9SFS9_9BACT</name>
<evidence type="ECO:0000313" key="1">
    <source>
        <dbReference type="EMBL" id="MCH5597219.1"/>
    </source>
</evidence>
<proteinExistence type="predicted"/>
<sequence length="143" mass="16775">MRENRLYQSDWLMRFYGFNVDELVNTEHPNLETEIDPKLSWALRNPHLFPIDINKADYYMILRVPGIGRQSAQKIIAARRFGKLYIHQLKNIGVAFNRAQYFITCADTRTSLGDLQMIDIRSSILKLGHSKYKDLHASQLKMF</sequence>